<dbReference type="STRING" id="871575.W1QC85"/>
<feature type="compositionally biased region" description="Polar residues" evidence="3">
    <location>
        <begin position="119"/>
        <end position="132"/>
    </location>
</feature>
<dbReference type="AlphaFoldDB" id="W1QC85"/>
<dbReference type="PANTHER" id="PTHR37534">
    <property type="entry name" value="TRANSCRIPTIONAL ACTIVATOR PROTEIN UGA3"/>
    <property type="match status" value="1"/>
</dbReference>
<evidence type="ECO:0000313" key="7">
    <source>
        <dbReference type="Proteomes" id="UP000008673"/>
    </source>
</evidence>
<dbReference type="SMART" id="SM00066">
    <property type="entry name" value="GAL4"/>
    <property type="match status" value="1"/>
</dbReference>
<dbReference type="GO" id="GO:0008270">
    <property type="term" value="F:zinc ion binding"/>
    <property type="evidence" value="ECO:0007669"/>
    <property type="project" value="InterPro"/>
</dbReference>
<dbReference type="GO" id="GO:0045944">
    <property type="term" value="P:positive regulation of transcription by RNA polymerase II"/>
    <property type="evidence" value="ECO:0007669"/>
    <property type="project" value="TreeGrafter"/>
</dbReference>
<name>W1QC85_OGAPD</name>
<organism evidence="6 7">
    <name type="scientific">Ogataea parapolymorpha (strain ATCC 26012 / BCRC 20466 / JCM 22074 / NRRL Y-7560 / DL-1)</name>
    <name type="common">Yeast</name>
    <name type="synonym">Hansenula polymorpha</name>
    <dbReference type="NCBI Taxonomy" id="871575"/>
    <lineage>
        <taxon>Eukaryota</taxon>
        <taxon>Fungi</taxon>
        <taxon>Dikarya</taxon>
        <taxon>Ascomycota</taxon>
        <taxon>Saccharomycotina</taxon>
        <taxon>Pichiomycetes</taxon>
        <taxon>Pichiales</taxon>
        <taxon>Pichiaceae</taxon>
        <taxon>Ogataea</taxon>
    </lineage>
</organism>
<feature type="transmembrane region" description="Helical" evidence="4">
    <location>
        <begin position="570"/>
        <end position="591"/>
    </location>
</feature>
<keyword evidence="4" id="KW-0812">Transmembrane</keyword>
<dbReference type="InterPro" id="IPR001138">
    <property type="entry name" value="Zn2Cys6_DnaBD"/>
</dbReference>
<proteinExistence type="predicted"/>
<evidence type="ECO:0000256" key="1">
    <source>
        <dbReference type="ARBA" id="ARBA00004123"/>
    </source>
</evidence>
<dbReference type="HOGENOM" id="CLU_014489_1_0_1"/>
<sequence length="655" mass="75215">MDNMSVKTKKRKYSKEGCVECKRRKIKCDEAKPICWHCKRLDKICVYQPPRSSKLKGISLTNVSPVGFYPTPYRAPVHVPPSHAHGFYVNRMGPPVLGVHENTHASPSATAIPYPSEPSGLNEQSQSPQSNFPLQSLGASANNLAHSLNDLLESKIDEIGVPNDDSEMESMFRMFKRTEYQRPDSTTSLDSVNGWGVPDFLTKRVSIDSLQFPGEHRKYLELFDHDYVRVIMPFQPLPHYNPAREILLTYANKNNYLMAAILSCGALQSFRKTQDEQDEKNYCSYLSTCLQLLSTVLAEQDKISSNVEPMLLTILLLTSYTAMSLVQKWRPHLCAAKDLLSTYAPFSEDPRLRQRNSYVVAFCRNWYLSIENIAGLTAPLGGVLKNDRELDLAMYDLPYTRAYWESMMCCRRDGFNYLYGYSNTLGVSLQKLIKSIKIMRSKKHTSPQSPNLSAFTIFELTADFHRESQFEIISKTGIVPRTHFMHPDNNHAPPLGFEPLSPESIEKVEYSDGTYDYISWYDVCHQSFVITAFLIITSDLGRIPKRHPIIQELVHRALHLLRFLDSEKVMRNYCVLMVQVAVFYVGLNCVYDRDREFVTRYFTQMNNLHTASASITLKRLKRKWEHYDKMHDGDTGTFAFEPDLEEDDFGDVMNY</sequence>
<dbReference type="Gene3D" id="4.10.240.10">
    <property type="entry name" value="Zn(2)-C6 fungal-type DNA-binding domain"/>
    <property type="match status" value="1"/>
</dbReference>
<comment type="caution">
    <text evidence="6">The sequence shown here is derived from an EMBL/GenBank/DDBJ whole genome shotgun (WGS) entry which is preliminary data.</text>
</comment>
<gene>
    <name evidence="6" type="ORF">HPODL_04253</name>
</gene>
<protein>
    <submittedName>
        <fullName evidence="6">Membrane protein</fullName>
    </submittedName>
</protein>
<dbReference type="OMA" id="WYDISHQ"/>
<dbReference type="GO" id="GO:0000976">
    <property type="term" value="F:transcription cis-regulatory region binding"/>
    <property type="evidence" value="ECO:0007669"/>
    <property type="project" value="TreeGrafter"/>
</dbReference>
<dbReference type="Pfam" id="PF11951">
    <property type="entry name" value="Fungal_trans_2"/>
    <property type="match status" value="1"/>
</dbReference>
<evidence type="ECO:0000313" key="6">
    <source>
        <dbReference type="EMBL" id="ESW98637.1"/>
    </source>
</evidence>
<evidence type="ECO:0000256" key="3">
    <source>
        <dbReference type="SAM" id="MobiDB-lite"/>
    </source>
</evidence>
<keyword evidence="7" id="KW-1185">Reference proteome</keyword>
<dbReference type="GO" id="GO:0005634">
    <property type="term" value="C:nucleus"/>
    <property type="evidence" value="ECO:0007669"/>
    <property type="project" value="UniProtKB-SubCell"/>
</dbReference>
<evidence type="ECO:0000256" key="2">
    <source>
        <dbReference type="ARBA" id="ARBA00023242"/>
    </source>
</evidence>
<comment type="subcellular location">
    <subcellularLocation>
        <location evidence="1">Nucleus</location>
    </subcellularLocation>
</comment>
<dbReference type="OrthoDB" id="424974at2759"/>
<dbReference type="PROSITE" id="PS50048">
    <property type="entry name" value="ZN2_CY6_FUNGAL_2"/>
    <property type="match status" value="1"/>
</dbReference>
<keyword evidence="4" id="KW-1133">Transmembrane helix</keyword>
<dbReference type="Proteomes" id="UP000008673">
    <property type="component" value="Unassembled WGS sequence"/>
</dbReference>
<feature type="domain" description="Zn(2)-C6 fungal-type" evidence="5">
    <location>
        <begin position="17"/>
        <end position="47"/>
    </location>
</feature>
<feature type="region of interest" description="Disordered" evidence="3">
    <location>
        <begin position="103"/>
        <end position="132"/>
    </location>
</feature>
<dbReference type="GeneID" id="25773681"/>
<accession>W1QC85</accession>
<dbReference type="EMBL" id="AEOI02000008">
    <property type="protein sequence ID" value="ESW98637.1"/>
    <property type="molecule type" value="Genomic_DNA"/>
</dbReference>
<reference evidence="6 7" key="1">
    <citation type="journal article" date="2013" name="BMC Genomics">
        <title>Genome sequence and analysis of methylotrophic yeast Hansenula polymorpha DL1.</title>
        <authorList>
            <person name="Ravin N.V."/>
            <person name="Eldarov M.A."/>
            <person name="Kadnikov V.V."/>
            <person name="Beletsky A.V."/>
            <person name="Schneider J."/>
            <person name="Mardanova E.S."/>
            <person name="Smekalova E.M."/>
            <person name="Zvereva M.I."/>
            <person name="Dontsova O.A."/>
            <person name="Mardanov A.V."/>
            <person name="Skryabin K.G."/>
        </authorList>
    </citation>
    <scope>NUCLEOTIDE SEQUENCE [LARGE SCALE GENOMIC DNA]</scope>
    <source>
        <strain evidence="7">ATCC 26012 / BCRC 20466 / JCM 22074 / NRRL Y-7560 / DL-1</strain>
    </source>
</reference>
<dbReference type="eggNOG" id="ENOG502QW5G">
    <property type="taxonomic scope" value="Eukaryota"/>
</dbReference>
<keyword evidence="2" id="KW-0539">Nucleus</keyword>
<dbReference type="InterPro" id="IPR021858">
    <property type="entry name" value="Fun_TF"/>
</dbReference>
<dbReference type="CDD" id="cd00067">
    <property type="entry name" value="GAL4"/>
    <property type="match status" value="1"/>
</dbReference>
<keyword evidence="4" id="KW-0472">Membrane</keyword>
<dbReference type="PROSITE" id="PS00463">
    <property type="entry name" value="ZN2_CY6_FUNGAL_1"/>
    <property type="match status" value="1"/>
</dbReference>
<dbReference type="PANTHER" id="PTHR37534:SF49">
    <property type="entry name" value="LYSINE BIOSYNTHESIS REGULATORY PROTEIN LYS14"/>
    <property type="match status" value="1"/>
</dbReference>
<dbReference type="RefSeq" id="XP_013934520.1">
    <property type="nucleotide sequence ID" value="XM_014079045.1"/>
</dbReference>
<dbReference type="SUPFAM" id="SSF57701">
    <property type="entry name" value="Zn2/Cys6 DNA-binding domain"/>
    <property type="match status" value="1"/>
</dbReference>
<evidence type="ECO:0000256" key="4">
    <source>
        <dbReference type="SAM" id="Phobius"/>
    </source>
</evidence>
<dbReference type="KEGG" id="opa:HPODL_04253"/>
<dbReference type="InterPro" id="IPR036864">
    <property type="entry name" value="Zn2-C6_fun-type_DNA-bd_sf"/>
</dbReference>
<dbReference type="Pfam" id="PF00172">
    <property type="entry name" value="Zn_clus"/>
    <property type="match status" value="1"/>
</dbReference>
<dbReference type="GO" id="GO:0000981">
    <property type="term" value="F:DNA-binding transcription factor activity, RNA polymerase II-specific"/>
    <property type="evidence" value="ECO:0007669"/>
    <property type="project" value="InterPro"/>
</dbReference>
<evidence type="ECO:0000259" key="5">
    <source>
        <dbReference type="PROSITE" id="PS50048"/>
    </source>
</evidence>